<keyword evidence="2" id="KW-0436">Ligase</keyword>
<name>A0A417YBJ6_9BACI</name>
<dbReference type="RefSeq" id="WP_118890107.1">
    <property type="nucleotide sequence ID" value="NZ_JAUOPF010000004.1"/>
</dbReference>
<comment type="similarity">
    <text evidence="1">Belongs to the ATP-dependent AMP-binding enzyme family.</text>
</comment>
<evidence type="ECO:0000313" key="5">
    <source>
        <dbReference type="EMBL" id="RHW30063.1"/>
    </source>
</evidence>
<feature type="domain" description="AMP-dependent synthetase/ligase" evidence="3">
    <location>
        <begin position="15"/>
        <end position="358"/>
    </location>
</feature>
<dbReference type="OrthoDB" id="9757771at2"/>
<gene>
    <name evidence="5" type="ORF">D1B32_18490</name>
</gene>
<organism evidence="5 6">
    <name type="scientific">Oceanobacillus profundus</name>
    <dbReference type="NCBI Taxonomy" id="372463"/>
    <lineage>
        <taxon>Bacteria</taxon>
        <taxon>Bacillati</taxon>
        <taxon>Bacillota</taxon>
        <taxon>Bacilli</taxon>
        <taxon>Bacillales</taxon>
        <taxon>Bacillaceae</taxon>
        <taxon>Oceanobacillus</taxon>
    </lineage>
</organism>
<dbReference type="PANTHER" id="PTHR43201:SF5">
    <property type="entry name" value="MEDIUM-CHAIN ACYL-COA LIGASE ACSF2, MITOCHONDRIAL"/>
    <property type="match status" value="1"/>
</dbReference>
<dbReference type="InterPro" id="IPR045851">
    <property type="entry name" value="AMP-bd_C_sf"/>
</dbReference>
<evidence type="ECO:0000256" key="2">
    <source>
        <dbReference type="ARBA" id="ARBA00022598"/>
    </source>
</evidence>
<dbReference type="Gene3D" id="3.40.50.12780">
    <property type="entry name" value="N-terminal domain of ligase-like"/>
    <property type="match status" value="1"/>
</dbReference>
<dbReference type="FunFam" id="3.30.300.30:FF:000008">
    <property type="entry name" value="2,3-dihydroxybenzoate-AMP ligase"/>
    <property type="match status" value="1"/>
</dbReference>
<accession>A0A417YBJ6</accession>
<comment type="caution">
    <text evidence="5">The sequence shown here is derived from an EMBL/GenBank/DDBJ whole genome shotgun (WGS) entry which is preliminary data.</text>
</comment>
<proteinExistence type="inferred from homology"/>
<reference evidence="5 6" key="1">
    <citation type="journal article" date="2007" name="Int. J. Syst. Evol. Microbiol.">
        <title>Oceanobacillus profundus sp. nov., isolated from a deep-sea sediment core.</title>
        <authorList>
            <person name="Kim Y.G."/>
            <person name="Choi D.H."/>
            <person name="Hyun S."/>
            <person name="Cho B.C."/>
        </authorList>
    </citation>
    <scope>NUCLEOTIDE SEQUENCE [LARGE SCALE GENOMIC DNA]</scope>
    <source>
        <strain evidence="5 6">DSM 18246</strain>
    </source>
</reference>
<sequence>MESIANWIHKRGLITPNRTALISEHNQYTYKSLSTKVKSMAGLLQNKYQLEKGDRVAILSHNREEYIISYFAIAQLGLIAVPLNIRLRATEIAFQLTDSGTKMILFETETEALLEEIKDLFVFENAYSFDERIADTEETVVTVEVDASVDPFIICYTSGTTGRPKGAVLTQGNMFWNAVNNQYAIDITSTDIVHVLLPLFHIGGIGLFAFPTLLAGGSIVIPGKFNAELAIRSIETHRVTIVMGVPTIHDAIRKHALFDTADFSSVRWFYSGGAPCSEEIIRSFIDRGLPFGQGMGMTETAPTIFMLSKEDYKRKIGSIGRPVMFCEIALVDEMGQPVDTDEVGELIIKGPNVMKEYWGLPDKTKEAIRDGWFYSGDLMRQDAEGFIYVAGRKKDMIISGGENIYPLQVEQTIYELQAIHECAVIGMADDKWGEVPIAFISLNDGKTISKTEIMAHCRANLATYKVPKDIRIIEELPKNATGKIDKGKLTPLFNFPI</sequence>
<dbReference type="GO" id="GO:0006631">
    <property type="term" value="P:fatty acid metabolic process"/>
    <property type="evidence" value="ECO:0007669"/>
    <property type="project" value="TreeGrafter"/>
</dbReference>
<evidence type="ECO:0000259" key="4">
    <source>
        <dbReference type="Pfam" id="PF13193"/>
    </source>
</evidence>
<dbReference type="CDD" id="cd17631">
    <property type="entry name" value="FACL_FadD13-like"/>
    <property type="match status" value="1"/>
</dbReference>
<dbReference type="InterPro" id="IPR042099">
    <property type="entry name" value="ANL_N_sf"/>
</dbReference>
<evidence type="ECO:0000259" key="3">
    <source>
        <dbReference type="Pfam" id="PF00501"/>
    </source>
</evidence>
<dbReference type="Gene3D" id="3.30.300.30">
    <property type="match status" value="1"/>
</dbReference>
<protein>
    <submittedName>
        <fullName evidence="5">Acyl-CoA synthetase</fullName>
    </submittedName>
</protein>
<dbReference type="SUPFAM" id="SSF56801">
    <property type="entry name" value="Acetyl-CoA synthetase-like"/>
    <property type="match status" value="1"/>
</dbReference>
<evidence type="ECO:0000256" key="1">
    <source>
        <dbReference type="ARBA" id="ARBA00006432"/>
    </source>
</evidence>
<dbReference type="Pfam" id="PF00501">
    <property type="entry name" value="AMP-binding"/>
    <property type="match status" value="1"/>
</dbReference>
<dbReference type="InterPro" id="IPR025110">
    <property type="entry name" value="AMP-bd_C"/>
</dbReference>
<feature type="domain" description="AMP-binding enzyme C-terminal" evidence="4">
    <location>
        <begin position="408"/>
        <end position="483"/>
    </location>
</feature>
<dbReference type="PANTHER" id="PTHR43201">
    <property type="entry name" value="ACYL-COA SYNTHETASE"/>
    <property type="match status" value="1"/>
</dbReference>
<dbReference type="PROSITE" id="PS00455">
    <property type="entry name" value="AMP_BINDING"/>
    <property type="match status" value="1"/>
</dbReference>
<evidence type="ECO:0000313" key="6">
    <source>
        <dbReference type="Proteomes" id="UP000285456"/>
    </source>
</evidence>
<keyword evidence="6" id="KW-1185">Reference proteome</keyword>
<dbReference type="EMBL" id="QWEH01000016">
    <property type="protein sequence ID" value="RHW30063.1"/>
    <property type="molecule type" value="Genomic_DNA"/>
</dbReference>
<dbReference type="GO" id="GO:0031956">
    <property type="term" value="F:medium-chain fatty acid-CoA ligase activity"/>
    <property type="evidence" value="ECO:0007669"/>
    <property type="project" value="TreeGrafter"/>
</dbReference>
<dbReference type="Proteomes" id="UP000285456">
    <property type="component" value="Unassembled WGS sequence"/>
</dbReference>
<dbReference type="InterPro" id="IPR020845">
    <property type="entry name" value="AMP-binding_CS"/>
</dbReference>
<dbReference type="AlphaFoldDB" id="A0A417YBJ6"/>
<dbReference type="InterPro" id="IPR000873">
    <property type="entry name" value="AMP-dep_synth/lig_dom"/>
</dbReference>
<dbReference type="Pfam" id="PF13193">
    <property type="entry name" value="AMP-binding_C"/>
    <property type="match status" value="1"/>
</dbReference>